<keyword evidence="2" id="KW-1185">Reference proteome</keyword>
<name>A0AAN6Z5C2_9PEZI</name>
<comment type="caution">
    <text evidence="1">The sequence shown here is derived from an EMBL/GenBank/DDBJ whole genome shotgun (WGS) entry which is preliminary data.</text>
</comment>
<dbReference type="Proteomes" id="UP001302602">
    <property type="component" value="Unassembled WGS sequence"/>
</dbReference>
<dbReference type="GeneID" id="87834196"/>
<reference evidence="1" key="2">
    <citation type="submission" date="2023-05" db="EMBL/GenBank/DDBJ databases">
        <authorList>
            <consortium name="Lawrence Berkeley National Laboratory"/>
            <person name="Steindorff A."/>
            <person name="Hensen N."/>
            <person name="Bonometti L."/>
            <person name="Westerberg I."/>
            <person name="Brannstrom I.O."/>
            <person name="Guillou S."/>
            <person name="Cros-Aarteil S."/>
            <person name="Calhoun S."/>
            <person name="Haridas S."/>
            <person name="Kuo A."/>
            <person name="Mondo S."/>
            <person name="Pangilinan J."/>
            <person name="Riley R."/>
            <person name="Labutti K."/>
            <person name="Andreopoulos B."/>
            <person name="Lipzen A."/>
            <person name="Chen C."/>
            <person name="Yanf M."/>
            <person name="Daum C."/>
            <person name="Ng V."/>
            <person name="Clum A."/>
            <person name="Ohm R."/>
            <person name="Martin F."/>
            <person name="Silar P."/>
            <person name="Natvig D."/>
            <person name="Lalanne C."/>
            <person name="Gautier V."/>
            <person name="Ament-Velasquez S.L."/>
            <person name="Kruys A."/>
            <person name="Hutchinson M.I."/>
            <person name="Powell A.J."/>
            <person name="Barry K."/>
            <person name="Miller A.N."/>
            <person name="Grigoriev I.V."/>
            <person name="Debuchy R."/>
            <person name="Gladieux P."/>
            <person name="Thoren M.H."/>
            <person name="Johannesson H."/>
        </authorList>
    </citation>
    <scope>NUCLEOTIDE SEQUENCE</scope>
    <source>
        <strain evidence="1">CBS 731.68</strain>
    </source>
</reference>
<dbReference type="AlphaFoldDB" id="A0AAN6Z5C2"/>
<evidence type="ECO:0000313" key="1">
    <source>
        <dbReference type="EMBL" id="KAK4126275.1"/>
    </source>
</evidence>
<dbReference type="RefSeq" id="XP_062650046.1">
    <property type="nucleotide sequence ID" value="XM_062797423.1"/>
</dbReference>
<proteinExistence type="predicted"/>
<evidence type="ECO:0000313" key="2">
    <source>
        <dbReference type="Proteomes" id="UP001302602"/>
    </source>
</evidence>
<gene>
    <name evidence="1" type="ORF">N657DRAFT_709807</name>
</gene>
<dbReference type="EMBL" id="MU853225">
    <property type="protein sequence ID" value="KAK4126275.1"/>
    <property type="molecule type" value="Genomic_DNA"/>
</dbReference>
<accession>A0AAN6Z5C2</accession>
<protein>
    <submittedName>
        <fullName evidence="1">Uncharacterized protein</fullName>
    </submittedName>
</protein>
<reference evidence="1" key="1">
    <citation type="journal article" date="2023" name="Mol. Phylogenet. Evol.">
        <title>Genome-scale phylogeny and comparative genomics of the fungal order Sordariales.</title>
        <authorList>
            <person name="Hensen N."/>
            <person name="Bonometti L."/>
            <person name="Westerberg I."/>
            <person name="Brannstrom I.O."/>
            <person name="Guillou S."/>
            <person name="Cros-Aarteil S."/>
            <person name="Calhoun S."/>
            <person name="Haridas S."/>
            <person name="Kuo A."/>
            <person name="Mondo S."/>
            <person name="Pangilinan J."/>
            <person name="Riley R."/>
            <person name="LaButti K."/>
            <person name="Andreopoulos B."/>
            <person name="Lipzen A."/>
            <person name="Chen C."/>
            <person name="Yan M."/>
            <person name="Daum C."/>
            <person name="Ng V."/>
            <person name="Clum A."/>
            <person name="Steindorff A."/>
            <person name="Ohm R.A."/>
            <person name="Martin F."/>
            <person name="Silar P."/>
            <person name="Natvig D.O."/>
            <person name="Lalanne C."/>
            <person name="Gautier V."/>
            <person name="Ament-Velasquez S.L."/>
            <person name="Kruys A."/>
            <person name="Hutchinson M.I."/>
            <person name="Powell A.J."/>
            <person name="Barry K."/>
            <person name="Miller A.N."/>
            <person name="Grigoriev I.V."/>
            <person name="Debuchy R."/>
            <person name="Gladieux P."/>
            <person name="Hiltunen Thoren M."/>
            <person name="Johannesson H."/>
        </authorList>
    </citation>
    <scope>NUCLEOTIDE SEQUENCE</scope>
    <source>
        <strain evidence="1">CBS 731.68</strain>
    </source>
</reference>
<organism evidence="1 2">
    <name type="scientific">Parathielavia appendiculata</name>
    <dbReference type="NCBI Taxonomy" id="2587402"/>
    <lineage>
        <taxon>Eukaryota</taxon>
        <taxon>Fungi</taxon>
        <taxon>Dikarya</taxon>
        <taxon>Ascomycota</taxon>
        <taxon>Pezizomycotina</taxon>
        <taxon>Sordariomycetes</taxon>
        <taxon>Sordariomycetidae</taxon>
        <taxon>Sordariales</taxon>
        <taxon>Chaetomiaceae</taxon>
        <taxon>Parathielavia</taxon>
    </lineage>
</organism>
<sequence>MVFAEEKSELIHFNKGCHMIPHSCSHGYVICLRSCIRHESDAYFLRIWLN</sequence>